<keyword evidence="4" id="KW-0677">Repeat</keyword>
<evidence type="ECO:0000256" key="11">
    <source>
        <dbReference type="PROSITE-ProRule" id="PRU00042"/>
    </source>
</evidence>
<evidence type="ECO:0000256" key="4">
    <source>
        <dbReference type="ARBA" id="ARBA00022737"/>
    </source>
</evidence>
<evidence type="ECO:0000256" key="6">
    <source>
        <dbReference type="ARBA" id="ARBA00022833"/>
    </source>
</evidence>
<dbReference type="Gene3D" id="3.30.160.60">
    <property type="entry name" value="Classic Zinc Finger"/>
    <property type="match status" value="3"/>
</dbReference>
<dbReference type="Proteomes" id="UP001157974">
    <property type="component" value="Unassembled WGS sequence"/>
</dbReference>
<feature type="region of interest" description="Disordered" evidence="12">
    <location>
        <begin position="69"/>
        <end position="96"/>
    </location>
</feature>
<dbReference type="InterPro" id="IPR036236">
    <property type="entry name" value="Znf_C2H2_sf"/>
</dbReference>
<evidence type="ECO:0000256" key="3">
    <source>
        <dbReference type="ARBA" id="ARBA00022723"/>
    </source>
</evidence>
<keyword evidence="5 11" id="KW-0863">Zinc-finger</keyword>
<keyword evidence="9" id="KW-0804">Transcription</keyword>
<dbReference type="PROSITE" id="PS00028">
    <property type="entry name" value="ZINC_FINGER_C2H2_1"/>
    <property type="match status" value="4"/>
</dbReference>
<dbReference type="SUPFAM" id="SSF57667">
    <property type="entry name" value="beta-beta-alpha zinc fingers"/>
    <property type="match status" value="2"/>
</dbReference>
<evidence type="ECO:0000256" key="2">
    <source>
        <dbReference type="ARBA" id="ARBA00006991"/>
    </source>
</evidence>
<evidence type="ECO:0000256" key="1">
    <source>
        <dbReference type="ARBA" id="ARBA00004123"/>
    </source>
</evidence>
<evidence type="ECO:0000256" key="8">
    <source>
        <dbReference type="ARBA" id="ARBA00023125"/>
    </source>
</evidence>
<keyword evidence="15" id="KW-1185">Reference proteome</keyword>
<comment type="similarity">
    <text evidence="2">Belongs to the krueppel C2H2-type zinc-finger protein family.</text>
</comment>
<dbReference type="SMART" id="SM00355">
    <property type="entry name" value="ZnF_C2H2"/>
    <property type="match status" value="4"/>
</dbReference>
<feature type="domain" description="C2H2-type" evidence="13">
    <location>
        <begin position="117"/>
        <end position="145"/>
    </location>
</feature>
<dbReference type="FunFam" id="3.30.160.60:FF:000075">
    <property type="entry name" value="Putative zinc finger protein 536"/>
    <property type="match status" value="1"/>
</dbReference>
<evidence type="ECO:0000313" key="15">
    <source>
        <dbReference type="Proteomes" id="UP001157974"/>
    </source>
</evidence>
<feature type="domain" description="C2H2-type" evidence="13">
    <location>
        <begin position="204"/>
        <end position="232"/>
    </location>
</feature>
<keyword evidence="7" id="KW-0805">Transcription regulation</keyword>
<dbReference type="Pfam" id="PF00096">
    <property type="entry name" value="zf-C2H2"/>
    <property type="match status" value="3"/>
</dbReference>
<dbReference type="PROSITE" id="PS50157">
    <property type="entry name" value="ZINC_FINGER_C2H2_2"/>
    <property type="match status" value="4"/>
</dbReference>
<comment type="subcellular location">
    <subcellularLocation>
        <location evidence="1">Nucleus</location>
    </subcellularLocation>
</comment>
<dbReference type="PANTHER" id="PTHR10032">
    <property type="entry name" value="ZINC FINGER PROTEIN WITH KRAB AND SCAN DOMAINS"/>
    <property type="match status" value="1"/>
</dbReference>
<name>A0AAV8UHQ9_9RHOD</name>
<dbReference type="GO" id="GO:0008270">
    <property type="term" value="F:zinc ion binding"/>
    <property type="evidence" value="ECO:0007669"/>
    <property type="project" value="UniProtKB-KW"/>
</dbReference>
<evidence type="ECO:0000259" key="13">
    <source>
        <dbReference type="PROSITE" id="PS50157"/>
    </source>
</evidence>
<evidence type="ECO:0000256" key="7">
    <source>
        <dbReference type="ARBA" id="ARBA00023015"/>
    </source>
</evidence>
<dbReference type="GO" id="GO:0000981">
    <property type="term" value="F:DNA-binding transcription factor activity, RNA polymerase II-specific"/>
    <property type="evidence" value="ECO:0007669"/>
    <property type="project" value="TreeGrafter"/>
</dbReference>
<dbReference type="AlphaFoldDB" id="A0AAV8UHQ9"/>
<dbReference type="PANTHER" id="PTHR10032:SF271">
    <property type="entry name" value="RH12261P-RELATED"/>
    <property type="match status" value="1"/>
</dbReference>
<dbReference type="GO" id="GO:0005634">
    <property type="term" value="C:nucleus"/>
    <property type="evidence" value="ECO:0007669"/>
    <property type="project" value="UniProtKB-SubCell"/>
</dbReference>
<protein>
    <recommendedName>
        <fullName evidence="13">C2H2-type domain-containing protein</fullName>
    </recommendedName>
</protein>
<keyword evidence="10" id="KW-0539">Nucleus</keyword>
<keyword evidence="3" id="KW-0479">Metal-binding</keyword>
<reference evidence="14 15" key="1">
    <citation type="journal article" date="2023" name="Nat. Commun.">
        <title>Origin of minicircular mitochondrial genomes in red algae.</title>
        <authorList>
            <person name="Lee Y."/>
            <person name="Cho C.H."/>
            <person name="Lee Y.M."/>
            <person name="Park S.I."/>
            <person name="Yang J.H."/>
            <person name="West J.A."/>
            <person name="Bhattacharya D."/>
            <person name="Yoon H.S."/>
        </authorList>
    </citation>
    <scope>NUCLEOTIDE SEQUENCE [LARGE SCALE GENOMIC DNA]</scope>
    <source>
        <strain evidence="14 15">CCMP1338</strain>
        <tissue evidence="14">Whole cell</tissue>
    </source>
</reference>
<gene>
    <name evidence="14" type="ORF">NDN08_006468</name>
</gene>
<dbReference type="EMBL" id="JAMWBK010000009">
    <property type="protein sequence ID" value="KAJ8902060.1"/>
    <property type="molecule type" value="Genomic_DNA"/>
</dbReference>
<evidence type="ECO:0000313" key="14">
    <source>
        <dbReference type="EMBL" id="KAJ8902060.1"/>
    </source>
</evidence>
<keyword evidence="6" id="KW-0862">Zinc</keyword>
<evidence type="ECO:0000256" key="5">
    <source>
        <dbReference type="ARBA" id="ARBA00022771"/>
    </source>
</evidence>
<evidence type="ECO:0000256" key="10">
    <source>
        <dbReference type="ARBA" id="ARBA00023242"/>
    </source>
</evidence>
<dbReference type="GO" id="GO:0000978">
    <property type="term" value="F:RNA polymerase II cis-regulatory region sequence-specific DNA binding"/>
    <property type="evidence" value="ECO:0007669"/>
    <property type="project" value="TreeGrafter"/>
</dbReference>
<comment type="caution">
    <text evidence="14">The sequence shown here is derived from an EMBL/GenBank/DDBJ whole genome shotgun (WGS) entry which is preliminary data.</text>
</comment>
<feature type="domain" description="C2H2-type" evidence="13">
    <location>
        <begin position="175"/>
        <end position="203"/>
    </location>
</feature>
<evidence type="ECO:0000256" key="9">
    <source>
        <dbReference type="ARBA" id="ARBA00023163"/>
    </source>
</evidence>
<organism evidence="14 15">
    <name type="scientific">Rhodosorus marinus</name>
    <dbReference type="NCBI Taxonomy" id="101924"/>
    <lineage>
        <taxon>Eukaryota</taxon>
        <taxon>Rhodophyta</taxon>
        <taxon>Stylonematophyceae</taxon>
        <taxon>Stylonematales</taxon>
        <taxon>Stylonemataceae</taxon>
        <taxon>Rhodosorus</taxon>
    </lineage>
</organism>
<dbReference type="InterPro" id="IPR013087">
    <property type="entry name" value="Znf_C2H2_type"/>
</dbReference>
<accession>A0AAV8UHQ9</accession>
<keyword evidence="8" id="KW-0238">DNA-binding</keyword>
<evidence type="ECO:0000256" key="12">
    <source>
        <dbReference type="SAM" id="MobiDB-lite"/>
    </source>
</evidence>
<sequence length="245" mass="27704">MEDTVTKVQLPALANISPWRAKGALLSPLQISESPFQISEIPSEGETDRSVATPRQCSIAFLVGEDSMEAENGTSSAMSPARDSISASNHEEGHIEDASKEQSANIFVYRTGEITNYGCGICSRLFRVKRDLRQHIKCVHEKIRPFECPLCSKRFSIKPNLKRHILTVHEKLRPYSCTYCGKAFGLRENFEKHVKMVHEKRKPLRCSQCSRDFTTKGSLQRHLDAYHRNQEYPRLGLGLDAILNA</sequence>
<feature type="domain" description="C2H2-type" evidence="13">
    <location>
        <begin position="146"/>
        <end position="174"/>
    </location>
</feature>
<proteinExistence type="inferred from homology"/>
<dbReference type="InterPro" id="IPR027756">
    <property type="entry name" value="Ovo-like"/>
</dbReference>